<evidence type="ECO:0000256" key="2">
    <source>
        <dbReference type="ARBA" id="ARBA00008276"/>
    </source>
</evidence>
<comment type="caution">
    <text evidence="13">The sequence shown here is derived from an EMBL/GenBank/DDBJ whole genome shotgun (WGS) entry which is preliminary data.</text>
</comment>
<dbReference type="EMBL" id="AZHF01000005">
    <property type="protein sequence ID" value="OAA74968.1"/>
    <property type="molecule type" value="Genomic_DNA"/>
</dbReference>
<dbReference type="InterPro" id="IPR018109">
    <property type="entry name" value="Folylpolyglutamate_synth_CS"/>
</dbReference>
<dbReference type="PANTHER" id="PTHR11136">
    <property type="entry name" value="FOLYLPOLYGLUTAMATE SYNTHASE-RELATED"/>
    <property type="match status" value="1"/>
</dbReference>
<keyword evidence="8" id="KW-0067">ATP-binding</keyword>
<evidence type="ECO:0000256" key="4">
    <source>
        <dbReference type="ARBA" id="ARBA00022563"/>
    </source>
</evidence>
<dbReference type="GO" id="GO:0005524">
    <property type="term" value="F:ATP binding"/>
    <property type="evidence" value="ECO:0007669"/>
    <property type="project" value="UniProtKB-KW"/>
</dbReference>
<dbReference type="Gene3D" id="3.40.1190.10">
    <property type="entry name" value="Mur-like, catalytic domain"/>
    <property type="match status" value="1"/>
</dbReference>
<dbReference type="GO" id="GO:0005829">
    <property type="term" value="C:cytosol"/>
    <property type="evidence" value="ECO:0007669"/>
    <property type="project" value="TreeGrafter"/>
</dbReference>
<evidence type="ECO:0000256" key="12">
    <source>
        <dbReference type="ARBA" id="ARBA00047493"/>
    </source>
</evidence>
<comment type="catalytic activity">
    <reaction evidence="12">
        <text>(6S)-5,6,7,8-tetrahydrofolyl-(gamma-L-Glu)(n) + L-glutamate + ATP = (6S)-5,6,7,8-tetrahydrofolyl-(gamma-L-Glu)(n+1) + ADP + phosphate + H(+)</text>
        <dbReference type="Rhea" id="RHEA:10580"/>
        <dbReference type="Rhea" id="RHEA-COMP:14738"/>
        <dbReference type="Rhea" id="RHEA-COMP:14740"/>
        <dbReference type="ChEBI" id="CHEBI:15378"/>
        <dbReference type="ChEBI" id="CHEBI:29985"/>
        <dbReference type="ChEBI" id="CHEBI:30616"/>
        <dbReference type="ChEBI" id="CHEBI:43474"/>
        <dbReference type="ChEBI" id="CHEBI:141005"/>
        <dbReference type="ChEBI" id="CHEBI:456216"/>
        <dbReference type="EC" id="6.3.2.17"/>
    </reaction>
</comment>
<evidence type="ECO:0000256" key="7">
    <source>
        <dbReference type="ARBA" id="ARBA00022741"/>
    </source>
</evidence>
<dbReference type="GO" id="GO:0005739">
    <property type="term" value="C:mitochondrion"/>
    <property type="evidence" value="ECO:0007669"/>
    <property type="project" value="TreeGrafter"/>
</dbReference>
<evidence type="ECO:0000256" key="5">
    <source>
        <dbReference type="ARBA" id="ARBA00022598"/>
    </source>
</evidence>
<dbReference type="Proteomes" id="UP000076881">
    <property type="component" value="Unassembled WGS sequence"/>
</dbReference>
<dbReference type="STRING" id="1081108.A0A162KHE5"/>
<comment type="pathway">
    <text evidence="1">Cofactor biosynthesis; tetrahydrofolylpolyglutamate biosynthesis.</text>
</comment>
<protein>
    <recommendedName>
        <fullName evidence="3">tetrahydrofolate synthase</fullName>
        <ecNumber evidence="3">6.3.2.17</ecNumber>
    </recommendedName>
    <alternativeName>
        <fullName evidence="11">Folylpoly-gamma-glutamate synthetase</fullName>
    </alternativeName>
    <alternativeName>
        <fullName evidence="10">Tetrahydrofolylpolyglutamate synthase</fullName>
    </alternativeName>
</protein>
<accession>A0A162KHE5</accession>
<gene>
    <name evidence="13" type="ORF">LEL_06956</name>
</gene>
<dbReference type="InterPro" id="IPR036615">
    <property type="entry name" value="Mur_ligase_C_dom_sf"/>
</dbReference>
<dbReference type="EC" id="6.3.2.17" evidence="3"/>
<name>A0A162KHE5_CORDF</name>
<dbReference type="AlphaFoldDB" id="A0A162KHE5"/>
<proteinExistence type="inferred from homology"/>
<dbReference type="SUPFAM" id="SSF53623">
    <property type="entry name" value="MurD-like peptide ligases, catalytic domain"/>
    <property type="match status" value="1"/>
</dbReference>
<keyword evidence="9" id="KW-0460">Magnesium</keyword>
<evidence type="ECO:0000256" key="9">
    <source>
        <dbReference type="ARBA" id="ARBA00022842"/>
    </source>
</evidence>
<dbReference type="OrthoDB" id="5212574at2759"/>
<comment type="similarity">
    <text evidence="2">Belongs to the folylpolyglutamate synthase family.</text>
</comment>
<dbReference type="InterPro" id="IPR001645">
    <property type="entry name" value="Folylpolyglutamate_synth"/>
</dbReference>
<dbReference type="NCBIfam" id="TIGR01499">
    <property type="entry name" value="folC"/>
    <property type="match status" value="1"/>
</dbReference>
<keyword evidence="7" id="KW-0547">Nucleotide-binding</keyword>
<dbReference type="GO" id="GO:0006730">
    <property type="term" value="P:one-carbon metabolic process"/>
    <property type="evidence" value="ECO:0007669"/>
    <property type="project" value="UniProtKB-KW"/>
</dbReference>
<dbReference type="PANTHER" id="PTHR11136:SF5">
    <property type="entry name" value="FOLYLPOLYGLUTAMATE SYNTHASE, MITOCHONDRIAL"/>
    <property type="match status" value="1"/>
</dbReference>
<keyword evidence="6" id="KW-0479">Metal-binding</keyword>
<sequence>MRRATFMSQRLVRRSSSLPCNSRNMQGTYQEAIKLLRGRSRLAKATTKPDEPRLNVPNNYSMVEWLAQLGHTDLSALNVIHITGTKGKGSTAAFTESILRQHFSHLQKPIKIGLYTSPHILTERDRIRINFAPVSEDVFAAAFFDVWHGLRCDEPGYKPGYLQLLALISVHVFKRQGVDLAIYEVHAGGRKDATNIFDRPLACGFSRIGLDHADLLGPGVDRIAWHKSGIMKKSRPAFSVVQDEVPSAVLREQAKVIGAPLHALQVCPDLPAHPNVSQQAQKENASLAIALAKAALSESGHELSTIDIELGIAKCAWPGRFQHLHRDGVHWFLDSAHNELSIPVAMAWFKSQSAAVRDKPQGCHRPCRRILIFGHSSDRSTERLVDVLLASASEHDVAFDQVILSSYNRYDIPIPESVAKEQLEFWETRNLQVPIQHAITADAAIDMVKDTRQNSPDTHLQVLVTGSAHLVGQSLGALGGEELVMTTE</sequence>
<keyword evidence="4" id="KW-0554">One-carbon metabolism</keyword>
<dbReference type="GO" id="GO:0046872">
    <property type="term" value="F:metal ion binding"/>
    <property type="evidence" value="ECO:0007669"/>
    <property type="project" value="UniProtKB-KW"/>
</dbReference>
<dbReference type="PROSITE" id="PS01011">
    <property type="entry name" value="FOLYLPOLYGLU_SYNT_1"/>
    <property type="match status" value="1"/>
</dbReference>
<evidence type="ECO:0000256" key="8">
    <source>
        <dbReference type="ARBA" id="ARBA00022840"/>
    </source>
</evidence>
<keyword evidence="5" id="KW-0436">Ligase</keyword>
<evidence type="ECO:0000313" key="13">
    <source>
        <dbReference type="EMBL" id="OAA74968.1"/>
    </source>
</evidence>
<reference evidence="13 14" key="1">
    <citation type="journal article" date="2016" name="Genome Biol. Evol.">
        <title>Divergent and convergent evolution of fungal pathogenicity.</title>
        <authorList>
            <person name="Shang Y."/>
            <person name="Xiao G."/>
            <person name="Zheng P."/>
            <person name="Cen K."/>
            <person name="Zhan S."/>
            <person name="Wang C."/>
        </authorList>
    </citation>
    <scope>NUCLEOTIDE SEQUENCE [LARGE SCALE GENOMIC DNA]</scope>
    <source>
        <strain evidence="13 14">RCEF 1005</strain>
    </source>
</reference>
<dbReference type="Gene3D" id="3.90.190.20">
    <property type="entry name" value="Mur ligase, C-terminal domain"/>
    <property type="match status" value="1"/>
</dbReference>
<dbReference type="GO" id="GO:0004326">
    <property type="term" value="F:tetrahydrofolylpolyglutamate synthase activity"/>
    <property type="evidence" value="ECO:0007669"/>
    <property type="project" value="UniProtKB-EC"/>
</dbReference>
<dbReference type="SUPFAM" id="SSF53244">
    <property type="entry name" value="MurD-like peptide ligases, peptide-binding domain"/>
    <property type="match status" value="1"/>
</dbReference>
<evidence type="ECO:0000256" key="6">
    <source>
        <dbReference type="ARBA" id="ARBA00022723"/>
    </source>
</evidence>
<evidence type="ECO:0000256" key="11">
    <source>
        <dbReference type="ARBA" id="ARBA00030876"/>
    </source>
</evidence>
<organism evidence="13 14">
    <name type="scientific">Akanthomyces lecanii RCEF 1005</name>
    <dbReference type="NCBI Taxonomy" id="1081108"/>
    <lineage>
        <taxon>Eukaryota</taxon>
        <taxon>Fungi</taxon>
        <taxon>Dikarya</taxon>
        <taxon>Ascomycota</taxon>
        <taxon>Pezizomycotina</taxon>
        <taxon>Sordariomycetes</taxon>
        <taxon>Hypocreomycetidae</taxon>
        <taxon>Hypocreales</taxon>
        <taxon>Cordycipitaceae</taxon>
        <taxon>Akanthomyces</taxon>
        <taxon>Cordyceps confragosa</taxon>
    </lineage>
</organism>
<dbReference type="InterPro" id="IPR036565">
    <property type="entry name" value="Mur-like_cat_sf"/>
</dbReference>
<evidence type="ECO:0000256" key="1">
    <source>
        <dbReference type="ARBA" id="ARBA00005150"/>
    </source>
</evidence>
<evidence type="ECO:0000256" key="3">
    <source>
        <dbReference type="ARBA" id="ARBA00013025"/>
    </source>
</evidence>
<evidence type="ECO:0000256" key="10">
    <source>
        <dbReference type="ARBA" id="ARBA00030592"/>
    </source>
</evidence>
<evidence type="ECO:0000313" key="14">
    <source>
        <dbReference type="Proteomes" id="UP000076881"/>
    </source>
</evidence>
<dbReference type="UniPathway" id="UPA00850"/>
<keyword evidence="14" id="KW-1185">Reference proteome</keyword>